<proteinExistence type="predicted"/>
<accession>A0A150WL55</accession>
<evidence type="ECO:0000313" key="2">
    <source>
        <dbReference type="Proteomes" id="UP000075320"/>
    </source>
</evidence>
<protein>
    <submittedName>
        <fullName evidence="1">Uncharacterized protein</fullName>
    </submittedName>
</protein>
<gene>
    <name evidence="1" type="ORF">AZI86_10610</name>
</gene>
<dbReference type="Proteomes" id="UP000075320">
    <property type="component" value="Unassembled WGS sequence"/>
</dbReference>
<dbReference type="EMBL" id="LUKE01000002">
    <property type="protein sequence ID" value="KYG64658.1"/>
    <property type="molecule type" value="Genomic_DNA"/>
</dbReference>
<dbReference type="RefSeq" id="WP_061835169.1">
    <property type="nucleotide sequence ID" value="NZ_LUKE01000002.1"/>
</dbReference>
<comment type="caution">
    <text evidence="1">The sequence shown here is derived from an EMBL/GenBank/DDBJ whole genome shotgun (WGS) entry which is preliminary data.</text>
</comment>
<evidence type="ECO:0000313" key="1">
    <source>
        <dbReference type="EMBL" id="KYG64658.1"/>
    </source>
</evidence>
<dbReference type="AlphaFoldDB" id="A0A150WL55"/>
<sequence>MAMILFDEGKKIGEISDWKVTSLAPVYKNVLGKEILSSKGMDECTFTSPKPVTKKSKLTIKDGTKEIALNLKSVKGGTFITATIIAKEK</sequence>
<organism evidence="1 2">
    <name type="scientific">Bdellovibrio bacteriovorus</name>
    <dbReference type="NCBI Taxonomy" id="959"/>
    <lineage>
        <taxon>Bacteria</taxon>
        <taxon>Pseudomonadati</taxon>
        <taxon>Bdellovibrionota</taxon>
        <taxon>Bdellovibrionia</taxon>
        <taxon>Bdellovibrionales</taxon>
        <taxon>Pseudobdellovibrionaceae</taxon>
        <taxon>Bdellovibrio</taxon>
    </lineage>
</organism>
<reference evidence="1 2" key="1">
    <citation type="submission" date="2016-03" db="EMBL/GenBank/DDBJ databases">
        <authorList>
            <person name="Ploux O."/>
        </authorList>
    </citation>
    <scope>NUCLEOTIDE SEQUENCE [LARGE SCALE GENOMIC DNA]</scope>
    <source>
        <strain evidence="1 2">R0</strain>
    </source>
</reference>
<keyword evidence="2" id="KW-1185">Reference proteome</keyword>
<name>A0A150WL55_BDEBC</name>